<feature type="region of interest" description="Disordered" evidence="1">
    <location>
        <begin position="1"/>
        <end position="24"/>
    </location>
</feature>
<dbReference type="SUPFAM" id="SSF52540">
    <property type="entry name" value="P-loop containing nucleoside triphosphate hydrolases"/>
    <property type="match status" value="1"/>
</dbReference>
<keyword evidence="2" id="KW-0067">ATP-binding</keyword>
<reference evidence="2 3" key="1">
    <citation type="submission" date="2016-10" db="EMBL/GenBank/DDBJ databases">
        <authorList>
            <person name="de Groot N.N."/>
        </authorList>
    </citation>
    <scope>NUCLEOTIDE SEQUENCE [LARGE SCALE GENOMIC DNA]</scope>
    <source>
        <strain evidence="2 3">DSM 21800</strain>
    </source>
</reference>
<dbReference type="GO" id="GO:0003677">
    <property type="term" value="F:DNA binding"/>
    <property type="evidence" value="ECO:0007669"/>
    <property type="project" value="InterPro"/>
</dbReference>
<sequence length="708" mass="76675">MPESPSTTESAASRSDQIADGSDQITDQAILAERRHMEESRAALRQMRDRVSGLSAEGAAAVSEGPNVSTVHLKQVLYRRVKSLQDDPTVPLFFGRIDYLRSDLPPQVYIGRRHVTGEAGGEPMVIDWRAPVALPFYRATRDEPMGIGLRRRFGFHSGLLTAFEDEDLAAGEELQNSDILEAEIERPRTGPMRDIVATIQPEQDVIVRTDLAQSVCVQGAPGTGKTAVGLHRAAFLLYAYREQLSRSGVLVIGPNDSFLSYIADVLPALGEIDATQATVESLVSKATGLAVGRLEDATTAVIKGDSRMADVIKRAVWSHLRPADSTLVVPRGAHQWRVAAYLADEMVEAIKNRGVRYAAGREILPQRLAHQVLLRMEAAGDSPDDRVQNAVARSKPVKAYAEQLWPALDAAKLIMRLLSEPEFLAEHADGLLSEQEQQQILLAKPPRSVRSMKWSTADIVLVDEAADQLNRTSSVGHVIIDEAQDLSAMQLRAVGRRASTGSVTVLGDLAQATTPWATTSWADTLGYLGKPAATVEELVAGFRVPAAVIEFAGRLLPSIAPDLTPPHSIRRTRGDLVLTPSRSPEDDLADAVRTALKSEGSIGLITPDALLDKVSAGLTDHGIDFAVLGQETDPVDTAAFERRVDIVPASIAKGLEFDHVVLYEPAAIVTGEPDRTTGLRRLYVCLTRAVTSLQIVHTEPLPEQLTAA</sequence>
<dbReference type="GO" id="GO:0000725">
    <property type="term" value="P:recombinational repair"/>
    <property type="evidence" value="ECO:0007669"/>
    <property type="project" value="TreeGrafter"/>
</dbReference>
<dbReference type="Proteomes" id="UP000199103">
    <property type="component" value="Chromosome I"/>
</dbReference>
<evidence type="ECO:0000256" key="1">
    <source>
        <dbReference type="SAM" id="MobiDB-lite"/>
    </source>
</evidence>
<dbReference type="GO" id="GO:0005524">
    <property type="term" value="F:ATP binding"/>
    <property type="evidence" value="ECO:0007669"/>
    <property type="project" value="InterPro"/>
</dbReference>
<dbReference type="GO" id="GO:0005829">
    <property type="term" value="C:cytosol"/>
    <property type="evidence" value="ECO:0007669"/>
    <property type="project" value="TreeGrafter"/>
</dbReference>
<evidence type="ECO:0000313" key="2">
    <source>
        <dbReference type="EMBL" id="SDS37158.1"/>
    </source>
</evidence>
<keyword evidence="2" id="KW-0547">Nucleotide-binding</keyword>
<organism evidence="2 3">
    <name type="scientific">Microlunatus soli</name>
    <dbReference type="NCBI Taxonomy" id="630515"/>
    <lineage>
        <taxon>Bacteria</taxon>
        <taxon>Bacillati</taxon>
        <taxon>Actinomycetota</taxon>
        <taxon>Actinomycetes</taxon>
        <taxon>Propionibacteriales</taxon>
        <taxon>Propionibacteriaceae</taxon>
        <taxon>Microlunatus</taxon>
    </lineage>
</organism>
<dbReference type="Gene3D" id="3.40.50.300">
    <property type="entry name" value="P-loop containing nucleotide triphosphate hydrolases"/>
    <property type="match status" value="2"/>
</dbReference>
<dbReference type="PANTHER" id="PTHR11070:SF45">
    <property type="entry name" value="DNA 3'-5' HELICASE"/>
    <property type="match status" value="1"/>
</dbReference>
<dbReference type="GO" id="GO:0043138">
    <property type="term" value="F:3'-5' DNA helicase activity"/>
    <property type="evidence" value="ECO:0007669"/>
    <property type="project" value="TreeGrafter"/>
</dbReference>
<name>A0A1H1RN70_9ACTN</name>
<dbReference type="InterPro" id="IPR000212">
    <property type="entry name" value="DNA_helicase_UvrD/REP"/>
</dbReference>
<dbReference type="OrthoDB" id="9787585at2"/>
<proteinExistence type="predicted"/>
<keyword evidence="2" id="KW-0378">Hydrolase</keyword>
<keyword evidence="3" id="KW-1185">Reference proteome</keyword>
<keyword evidence="2" id="KW-0347">Helicase</keyword>
<feature type="compositionally biased region" description="Polar residues" evidence="1">
    <location>
        <begin position="1"/>
        <end position="16"/>
    </location>
</feature>
<dbReference type="PANTHER" id="PTHR11070">
    <property type="entry name" value="UVRD / RECB / PCRA DNA HELICASE FAMILY MEMBER"/>
    <property type="match status" value="1"/>
</dbReference>
<dbReference type="STRING" id="630515.SAMN04489812_1710"/>
<dbReference type="InterPro" id="IPR027417">
    <property type="entry name" value="P-loop_NTPase"/>
</dbReference>
<dbReference type="EMBL" id="LT629772">
    <property type="protein sequence ID" value="SDS37158.1"/>
    <property type="molecule type" value="Genomic_DNA"/>
</dbReference>
<evidence type="ECO:0000313" key="3">
    <source>
        <dbReference type="Proteomes" id="UP000199103"/>
    </source>
</evidence>
<dbReference type="RefSeq" id="WP_091522938.1">
    <property type="nucleotide sequence ID" value="NZ_LT629772.1"/>
</dbReference>
<dbReference type="AlphaFoldDB" id="A0A1H1RN70"/>
<gene>
    <name evidence="2" type="ORF">SAMN04489812_1710</name>
</gene>
<protein>
    <submittedName>
        <fullName evidence="2">DNA helicase IV</fullName>
    </submittedName>
</protein>
<accession>A0A1H1RN70</accession>